<evidence type="ECO:0000313" key="1">
    <source>
        <dbReference type="EMBL" id="QJA69656.1"/>
    </source>
</evidence>
<reference evidence="1" key="1">
    <citation type="submission" date="2020-03" db="EMBL/GenBank/DDBJ databases">
        <title>The deep terrestrial virosphere.</title>
        <authorList>
            <person name="Holmfeldt K."/>
            <person name="Nilsson E."/>
            <person name="Simone D."/>
            <person name="Lopez-Fernandez M."/>
            <person name="Wu X."/>
            <person name="de Brujin I."/>
            <person name="Lundin D."/>
            <person name="Andersson A."/>
            <person name="Bertilsson S."/>
            <person name="Dopson M."/>
        </authorList>
    </citation>
    <scope>NUCLEOTIDE SEQUENCE</scope>
    <source>
        <strain evidence="1">MM415A04407</strain>
    </source>
</reference>
<organism evidence="1">
    <name type="scientific">viral metagenome</name>
    <dbReference type="NCBI Taxonomy" id="1070528"/>
    <lineage>
        <taxon>unclassified sequences</taxon>
        <taxon>metagenomes</taxon>
        <taxon>organismal metagenomes</taxon>
    </lineage>
</organism>
<sequence length="58" mass="6891">MDMEQQRFEKTSSINTDFNAQGLLKSFSIKIYFDVDEKSTTEITDKINELHTEIKKRF</sequence>
<gene>
    <name evidence="1" type="ORF">MM415A04407_0005</name>
</gene>
<protein>
    <submittedName>
        <fullName evidence="1">Uncharacterized protein</fullName>
    </submittedName>
</protein>
<accession>A0A6M3JIK9</accession>
<name>A0A6M3JIK9_9ZZZZ</name>
<proteinExistence type="predicted"/>
<dbReference type="AlphaFoldDB" id="A0A6M3JIK9"/>
<dbReference type="EMBL" id="MT141725">
    <property type="protein sequence ID" value="QJA69656.1"/>
    <property type="molecule type" value="Genomic_DNA"/>
</dbReference>